<evidence type="ECO:0000256" key="10">
    <source>
        <dbReference type="PIRSR" id="PIRSR036979-1"/>
    </source>
</evidence>
<dbReference type="PIRSF" id="PIRSF036979">
    <property type="entry name" value="Arginase"/>
    <property type="match status" value="1"/>
</dbReference>
<comment type="cofactor">
    <cofactor evidence="10 13">
        <name>Mn(2+)</name>
        <dbReference type="ChEBI" id="CHEBI:29035"/>
    </cofactor>
    <text evidence="10 13">Binds 2 manganese ions per subunit.</text>
</comment>
<feature type="binding site" evidence="10">
    <location>
        <position position="124"/>
    </location>
    <ligand>
        <name>Mn(2+)</name>
        <dbReference type="ChEBI" id="CHEBI:29035"/>
        <label>2</label>
    </ligand>
</feature>
<accession>A0A7G9RPC1</accession>
<gene>
    <name evidence="14" type="primary">rocF</name>
    <name evidence="14" type="ORF">H9K76_00635</name>
</gene>
<keyword evidence="15" id="KW-1185">Reference proteome</keyword>
<dbReference type="PANTHER" id="PTHR43782:SF3">
    <property type="entry name" value="ARGINASE"/>
    <property type="match status" value="1"/>
</dbReference>
<dbReference type="InterPro" id="IPR006035">
    <property type="entry name" value="Ureohydrolase"/>
</dbReference>
<dbReference type="Gene3D" id="3.40.800.10">
    <property type="entry name" value="Ureohydrolase domain"/>
    <property type="match status" value="1"/>
</dbReference>
<comment type="pathway">
    <text evidence="1">Nitrogen metabolism; urea cycle; L-ornithine and urea from L-arginine: step 1/1.</text>
</comment>
<evidence type="ECO:0000256" key="9">
    <source>
        <dbReference type="NCBIfam" id="TIGR01229"/>
    </source>
</evidence>
<keyword evidence="7 10" id="KW-0464">Manganese</keyword>
<evidence type="ECO:0000256" key="6">
    <source>
        <dbReference type="ARBA" id="ARBA00022801"/>
    </source>
</evidence>
<dbReference type="SUPFAM" id="SSF52768">
    <property type="entry name" value="Arginase/deacetylase"/>
    <property type="match status" value="1"/>
</dbReference>
<dbReference type="PROSITE" id="PS01053">
    <property type="entry name" value="ARGINASE_1"/>
    <property type="match status" value="1"/>
</dbReference>
<evidence type="ECO:0000256" key="5">
    <source>
        <dbReference type="ARBA" id="ARBA00022723"/>
    </source>
</evidence>
<dbReference type="PANTHER" id="PTHR43782">
    <property type="entry name" value="ARGINASE"/>
    <property type="match status" value="1"/>
</dbReference>
<dbReference type="KEGG" id="drg:H9K76_00635"/>
<dbReference type="AlphaFoldDB" id="A0A7G9RPC1"/>
<evidence type="ECO:0000256" key="1">
    <source>
        <dbReference type="ARBA" id="ARBA00005098"/>
    </source>
</evidence>
<dbReference type="Pfam" id="PF00491">
    <property type="entry name" value="Arginase"/>
    <property type="match status" value="1"/>
</dbReference>
<evidence type="ECO:0000256" key="12">
    <source>
        <dbReference type="RuleBase" id="RU003684"/>
    </source>
</evidence>
<feature type="binding site" evidence="10">
    <location>
        <position position="126"/>
    </location>
    <ligand>
        <name>Mn(2+)</name>
        <dbReference type="ChEBI" id="CHEBI:29035"/>
        <label>2</label>
    </ligand>
</feature>
<evidence type="ECO:0000313" key="15">
    <source>
        <dbReference type="Proteomes" id="UP000515811"/>
    </source>
</evidence>
<evidence type="ECO:0000256" key="13">
    <source>
        <dbReference type="RuleBase" id="RU361159"/>
    </source>
</evidence>
<evidence type="ECO:0000256" key="3">
    <source>
        <dbReference type="ARBA" id="ARBA00018123"/>
    </source>
</evidence>
<evidence type="ECO:0000313" key="14">
    <source>
        <dbReference type="EMBL" id="QNN57446.1"/>
    </source>
</evidence>
<dbReference type="RefSeq" id="WP_187597699.1">
    <property type="nucleotide sequence ID" value="NZ_CP060714.1"/>
</dbReference>
<dbReference type="PRINTS" id="PR00116">
    <property type="entry name" value="ARGINASE"/>
</dbReference>
<feature type="binding site" evidence="10">
    <location>
        <position position="128"/>
    </location>
    <ligand>
        <name>Mn(2+)</name>
        <dbReference type="ChEBI" id="CHEBI:29035"/>
        <label>1</label>
    </ligand>
</feature>
<name>A0A7G9RPC1_9BURK</name>
<dbReference type="GO" id="GO:0006525">
    <property type="term" value="P:arginine metabolic process"/>
    <property type="evidence" value="ECO:0007669"/>
    <property type="project" value="UniProtKB-KW"/>
</dbReference>
<comment type="catalytic activity">
    <reaction evidence="8 13">
        <text>L-arginine + H2O = urea + L-ornithine</text>
        <dbReference type="Rhea" id="RHEA:20569"/>
        <dbReference type="ChEBI" id="CHEBI:15377"/>
        <dbReference type="ChEBI" id="CHEBI:16199"/>
        <dbReference type="ChEBI" id="CHEBI:32682"/>
        <dbReference type="ChEBI" id="CHEBI:46911"/>
        <dbReference type="EC" id="3.5.3.1"/>
    </reaction>
</comment>
<sequence>MRGITLIGAPTDVGASVLGASMGPEALRIAGIAQALRARDMKVFDYGNLLGPGNPQAPAEGGFRHLDEVTAWNRALFAATLDTLSAGRLPLMMGGDHCLAIGSISAVAQHCRARQQRLKVLWFDAHADSNTPASSPSGNLHGMPVACLLGHGPEQLTHLADTSPVLAPREVTMIGIRSVDPAERQFVNEHGIDVYDMRTIDEMGMRAVMQSALADVDAGTHLHVSFDMDFLDPGVAPGVGTPVRGGPTYRETQLCMEMLADCGALASVDLVELNPALDIRNQTAELAVELLESLFGKSTLMREKR</sequence>
<dbReference type="GO" id="GO:0000050">
    <property type="term" value="P:urea cycle"/>
    <property type="evidence" value="ECO:0007669"/>
    <property type="project" value="UniProtKB-UniPathway"/>
</dbReference>
<dbReference type="FunFam" id="3.40.800.10:FF:000012">
    <property type="entry name" value="Arginase"/>
    <property type="match status" value="1"/>
</dbReference>
<evidence type="ECO:0000256" key="7">
    <source>
        <dbReference type="ARBA" id="ARBA00023211"/>
    </source>
</evidence>
<comment type="similarity">
    <text evidence="11 12">Belongs to the arginase family.</text>
</comment>
<keyword evidence="4 13" id="KW-0056">Arginine metabolism</keyword>
<feature type="binding site" evidence="10">
    <location>
        <position position="229"/>
    </location>
    <ligand>
        <name>Mn(2+)</name>
        <dbReference type="ChEBI" id="CHEBI:29035"/>
        <label>1</label>
    </ligand>
</feature>
<evidence type="ECO:0000256" key="4">
    <source>
        <dbReference type="ARBA" id="ARBA00022503"/>
    </source>
</evidence>
<dbReference type="GO" id="GO:0004053">
    <property type="term" value="F:arginase activity"/>
    <property type="evidence" value="ECO:0007669"/>
    <property type="project" value="UniProtKB-UniRule"/>
</dbReference>
<evidence type="ECO:0000256" key="8">
    <source>
        <dbReference type="ARBA" id="ARBA00047391"/>
    </source>
</evidence>
<dbReference type="EC" id="3.5.3.1" evidence="2 9"/>
<dbReference type="EMBL" id="CP060714">
    <property type="protein sequence ID" value="QNN57446.1"/>
    <property type="molecule type" value="Genomic_DNA"/>
</dbReference>
<dbReference type="GO" id="GO:0005737">
    <property type="term" value="C:cytoplasm"/>
    <property type="evidence" value="ECO:0007669"/>
    <property type="project" value="TreeGrafter"/>
</dbReference>
<dbReference type="CDD" id="cd09989">
    <property type="entry name" value="Arginase"/>
    <property type="match status" value="1"/>
</dbReference>
<proteinExistence type="inferred from homology"/>
<evidence type="ECO:0000256" key="2">
    <source>
        <dbReference type="ARBA" id="ARBA00012168"/>
    </source>
</evidence>
<keyword evidence="5 10" id="KW-0479">Metal-binding</keyword>
<dbReference type="InterPro" id="IPR020855">
    <property type="entry name" value="Ureohydrolase_Mn_BS"/>
</dbReference>
<dbReference type="Proteomes" id="UP000515811">
    <property type="component" value="Chromosome"/>
</dbReference>
<protein>
    <recommendedName>
        <fullName evidence="3 9">Arginase</fullName>
        <ecNumber evidence="2 9">3.5.3.1</ecNumber>
    </recommendedName>
</protein>
<reference evidence="14 15" key="1">
    <citation type="submission" date="2020-08" db="EMBL/GenBank/DDBJ databases">
        <title>Genome sequence of Diaphorobacter ruginosibacter DSM 27467T.</title>
        <authorList>
            <person name="Hyun D.-W."/>
            <person name="Bae J.-W."/>
        </authorList>
    </citation>
    <scope>NUCLEOTIDE SEQUENCE [LARGE SCALE GENOMIC DNA]</scope>
    <source>
        <strain evidence="14 15">DSM 27467</strain>
    </source>
</reference>
<dbReference type="InterPro" id="IPR023696">
    <property type="entry name" value="Ureohydrolase_dom_sf"/>
</dbReference>
<keyword evidence="6 12" id="KW-0378">Hydrolase</keyword>
<organism evidence="14 15">
    <name type="scientific">Diaphorobacter ruginosibacter</name>
    <dbReference type="NCBI Taxonomy" id="1715720"/>
    <lineage>
        <taxon>Bacteria</taxon>
        <taxon>Pseudomonadati</taxon>
        <taxon>Pseudomonadota</taxon>
        <taxon>Betaproteobacteria</taxon>
        <taxon>Burkholderiales</taxon>
        <taxon>Comamonadaceae</taxon>
        <taxon>Diaphorobacter</taxon>
    </lineage>
</organism>
<dbReference type="NCBIfam" id="TIGR01229">
    <property type="entry name" value="rocF_arginase"/>
    <property type="match status" value="1"/>
</dbReference>
<dbReference type="PROSITE" id="PS51409">
    <property type="entry name" value="ARGINASE_2"/>
    <property type="match status" value="1"/>
</dbReference>
<feature type="binding site" evidence="10">
    <location>
        <position position="227"/>
    </location>
    <ligand>
        <name>Mn(2+)</name>
        <dbReference type="ChEBI" id="CHEBI:29035"/>
        <label>1</label>
    </ligand>
</feature>
<evidence type="ECO:0000256" key="11">
    <source>
        <dbReference type="PROSITE-ProRule" id="PRU00742"/>
    </source>
</evidence>
<dbReference type="GO" id="GO:0030145">
    <property type="term" value="F:manganese ion binding"/>
    <property type="evidence" value="ECO:0007669"/>
    <property type="project" value="TreeGrafter"/>
</dbReference>
<dbReference type="InterPro" id="IPR014033">
    <property type="entry name" value="Arginase"/>
</dbReference>
<feature type="binding site" evidence="10">
    <location>
        <position position="97"/>
    </location>
    <ligand>
        <name>Mn(2+)</name>
        <dbReference type="ChEBI" id="CHEBI:29035"/>
        <label>1</label>
    </ligand>
</feature>
<dbReference type="UniPathway" id="UPA00158">
    <property type="reaction ID" value="UER00270"/>
</dbReference>